<dbReference type="NCBIfam" id="TIGR03082">
    <property type="entry name" value="Gneg_AbrB_dup"/>
    <property type="match status" value="1"/>
</dbReference>
<name>A0A221W739_9PSEU</name>
<dbReference type="KEGG" id="ahg:AHOG_19355"/>
<accession>A0A221W739</accession>
<dbReference type="Pfam" id="PF05145">
    <property type="entry name" value="AbrB"/>
    <property type="match status" value="1"/>
</dbReference>
<dbReference type="PANTHER" id="PTHR38457:SF1">
    <property type="entry name" value="REGULATOR ABRB-RELATED"/>
    <property type="match status" value="1"/>
</dbReference>
<dbReference type="InterPro" id="IPR017516">
    <property type="entry name" value="AbrB_dup"/>
</dbReference>
<dbReference type="RefSeq" id="WP_093942624.1">
    <property type="nucleotide sequence ID" value="NZ_CP022521.1"/>
</dbReference>
<organism evidence="1 2">
    <name type="scientific">Actinoalloteichus hoggarensis</name>
    <dbReference type="NCBI Taxonomy" id="1470176"/>
    <lineage>
        <taxon>Bacteria</taxon>
        <taxon>Bacillati</taxon>
        <taxon>Actinomycetota</taxon>
        <taxon>Actinomycetes</taxon>
        <taxon>Pseudonocardiales</taxon>
        <taxon>Pseudonocardiaceae</taxon>
        <taxon>Actinoalloteichus</taxon>
    </lineage>
</organism>
<dbReference type="Proteomes" id="UP000204221">
    <property type="component" value="Chromosome"/>
</dbReference>
<reference evidence="1 2" key="1">
    <citation type="submission" date="2017-07" db="EMBL/GenBank/DDBJ databases">
        <title>Complete genome sequence of Actinoalloteichus hoggarensis DSM 45943, type strain of Actinoalloteichus hoggarensis.</title>
        <authorList>
            <person name="Ruckert C."/>
            <person name="Nouioui I."/>
            <person name="Willmese J."/>
            <person name="van Wezel G."/>
            <person name="Klenk H.-P."/>
            <person name="Kalinowski J."/>
            <person name="Zotchev S.B."/>
        </authorList>
    </citation>
    <scope>NUCLEOTIDE SEQUENCE [LARGE SCALE GENOMIC DNA]</scope>
    <source>
        <strain evidence="1 2">DSM 45943</strain>
    </source>
</reference>
<protein>
    <submittedName>
        <fullName evidence="1">Putative ammonia monooxygenase</fullName>
    </submittedName>
</protein>
<sequence length="179" mass="18170">MTADDGARGAGAVRRLLPTLRLLLGGSLGAAVALLLHVPAGGIFGAVAGSALVNIRWSGHRPARWLSRVGLLLLGCVAGARLDGGSLATLATLALPVLFGVLVLLAVDVGLALLLRRRFGFDLRTGLLACSPGGFSEMAAVAAEVGARTEVVVAVHLARIAAVVLVVMPLLIWFSGSPA</sequence>
<dbReference type="GO" id="GO:0004497">
    <property type="term" value="F:monooxygenase activity"/>
    <property type="evidence" value="ECO:0007669"/>
    <property type="project" value="UniProtKB-KW"/>
</dbReference>
<evidence type="ECO:0000313" key="2">
    <source>
        <dbReference type="Proteomes" id="UP000204221"/>
    </source>
</evidence>
<dbReference type="AlphaFoldDB" id="A0A221W739"/>
<dbReference type="GO" id="GO:0016020">
    <property type="term" value="C:membrane"/>
    <property type="evidence" value="ECO:0007669"/>
    <property type="project" value="InterPro"/>
</dbReference>
<keyword evidence="1" id="KW-0560">Oxidoreductase</keyword>
<dbReference type="PANTHER" id="PTHR38457">
    <property type="entry name" value="REGULATOR ABRB-RELATED"/>
    <property type="match status" value="1"/>
</dbReference>
<dbReference type="OrthoDB" id="5198621at2"/>
<keyword evidence="1" id="KW-0503">Monooxygenase</keyword>
<evidence type="ECO:0000313" key="1">
    <source>
        <dbReference type="EMBL" id="ASO21493.1"/>
    </source>
</evidence>
<dbReference type="GO" id="GO:0010468">
    <property type="term" value="P:regulation of gene expression"/>
    <property type="evidence" value="ECO:0007669"/>
    <property type="project" value="InterPro"/>
</dbReference>
<proteinExistence type="predicted"/>
<dbReference type="InterPro" id="IPR007820">
    <property type="entry name" value="AbrB_fam"/>
</dbReference>
<gene>
    <name evidence="1" type="ORF">AHOG_19355</name>
</gene>
<dbReference type="EMBL" id="CP022521">
    <property type="protein sequence ID" value="ASO21493.1"/>
    <property type="molecule type" value="Genomic_DNA"/>
</dbReference>
<keyword evidence="2" id="KW-1185">Reference proteome</keyword>